<feature type="region of interest" description="Disordered" evidence="20">
    <location>
        <begin position="362"/>
        <end position="389"/>
    </location>
</feature>
<feature type="binding site" evidence="19">
    <location>
        <position position="159"/>
    </location>
    <ligand>
        <name>Mg(2+)</name>
        <dbReference type="ChEBI" id="CHEBI:18420"/>
        <label>1</label>
    </ligand>
</feature>
<evidence type="ECO:0000256" key="7">
    <source>
        <dbReference type="ARBA" id="ARBA00022563"/>
    </source>
</evidence>
<dbReference type="SUPFAM" id="SSF53244">
    <property type="entry name" value="MurD-like peptide ligases, peptide-binding domain"/>
    <property type="match status" value="1"/>
</dbReference>
<dbReference type="SUPFAM" id="SSF53623">
    <property type="entry name" value="MurD-like peptide ligases, catalytic domain"/>
    <property type="match status" value="1"/>
</dbReference>
<dbReference type="AlphaFoldDB" id="A0A1Y1I3F7"/>
<organism evidence="21 22">
    <name type="scientific">Klebsormidium nitens</name>
    <name type="common">Green alga</name>
    <name type="synonym">Ulothrix nitens</name>
    <dbReference type="NCBI Taxonomy" id="105231"/>
    <lineage>
        <taxon>Eukaryota</taxon>
        <taxon>Viridiplantae</taxon>
        <taxon>Streptophyta</taxon>
        <taxon>Klebsormidiophyceae</taxon>
        <taxon>Klebsormidiales</taxon>
        <taxon>Klebsormidiaceae</taxon>
        <taxon>Klebsormidium</taxon>
    </lineage>
</organism>
<keyword evidence="13 19" id="KW-0460">Magnesium</keyword>
<accession>A0A1Y1I3F7</accession>
<keyword evidence="9 19" id="KW-0479">Metal-binding</keyword>
<comment type="subcellular location">
    <subcellularLocation>
        <location evidence="3">Cytoplasm</location>
    </subcellularLocation>
    <subcellularLocation>
        <location evidence="1">Mitochondrion inner membrane</location>
    </subcellularLocation>
    <subcellularLocation>
        <location evidence="2">Mitochondrion matrix</location>
    </subcellularLocation>
</comment>
<gene>
    <name evidence="21" type="ORF">KFL_001580250</name>
</gene>
<keyword evidence="14" id="KW-0496">Mitochondrion</keyword>
<dbReference type="GO" id="GO:0005829">
    <property type="term" value="C:cytosol"/>
    <property type="evidence" value="ECO:0000318"/>
    <property type="project" value="GO_Central"/>
</dbReference>
<feature type="binding site" evidence="19">
    <location>
        <position position="187"/>
    </location>
    <ligand>
        <name>Mg(2+)</name>
        <dbReference type="ChEBI" id="CHEBI:18420"/>
        <label>1</label>
    </ligand>
</feature>
<feature type="region of interest" description="Disordered" evidence="20">
    <location>
        <begin position="499"/>
        <end position="531"/>
    </location>
</feature>
<keyword evidence="11" id="KW-0999">Mitochondrion inner membrane</keyword>
<dbReference type="GO" id="GO:0005759">
    <property type="term" value="C:mitochondrial matrix"/>
    <property type="evidence" value="ECO:0007669"/>
    <property type="project" value="UniProtKB-SubCell"/>
</dbReference>
<protein>
    <recommendedName>
        <fullName evidence="17">Folylpolyglutamate synthase</fullName>
        <ecNumber evidence="17">6.3.2.17</ecNumber>
    </recommendedName>
    <alternativeName>
        <fullName evidence="17">Folylpoly-gamma-glutamate synthetase</fullName>
    </alternativeName>
    <alternativeName>
        <fullName evidence="17">Tetrahydrofolylpolyglutamate synthase</fullName>
    </alternativeName>
</protein>
<keyword evidence="10 18" id="KW-0547">Nucleotide-binding</keyword>
<comment type="function">
    <text evidence="17">Catalyzes conversion of folates to polyglutamate derivatives allowing concentration of folate compounds in the cell and the intracellular retention of these cofactors, which are important substrates for most of the folate-dependent enzymes that are involved in one-carbon transfer reactions involved in purine, pyrimidine and amino acid synthesis.</text>
</comment>
<evidence type="ECO:0000313" key="22">
    <source>
        <dbReference type="Proteomes" id="UP000054558"/>
    </source>
</evidence>
<evidence type="ECO:0000256" key="8">
    <source>
        <dbReference type="ARBA" id="ARBA00022598"/>
    </source>
</evidence>
<comment type="cofactor">
    <cofactor evidence="17">
        <name>a monovalent cation</name>
        <dbReference type="ChEBI" id="CHEBI:60242"/>
    </cofactor>
    <text evidence="17">A monovalent cation.</text>
</comment>
<evidence type="ECO:0000256" key="18">
    <source>
        <dbReference type="PIRSR" id="PIRSR038895-1"/>
    </source>
</evidence>
<dbReference type="STRING" id="105231.A0A1Y1I3F7"/>
<keyword evidence="12 18" id="KW-0067">ATP-binding</keyword>
<name>A0A1Y1I3F7_KLENI</name>
<evidence type="ECO:0000256" key="3">
    <source>
        <dbReference type="ARBA" id="ARBA00004496"/>
    </source>
</evidence>
<keyword evidence="15" id="KW-0472">Membrane</keyword>
<evidence type="ECO:0000256" key="14">
    <source>
        <dbReference type="ARBA" id="ARBA00023128"/>
    </source>
</evidence>
<proteinExistence type="inferred from homology"/>
<evidence type="ECO:0000313" key="21">
    <source>
        <dbReference type="EMBL" id="GAQ83711.1"/>
    </source>
</evidence>
<dbReference type="Gene3D" id="3.40.1190.10">
    <property type="entry name" value="Mur-like, catalytic domain"/>
    <property type="match status" value="1"/>
</dbReference>
<evidence type="ECO:0000256" key="2">
    <source>
        <dbReference type="ARBA" id="ARBA00004305"/>
    </source>
</evidence>
<dbReference type="InterPro" id="IPR036565">
    <property type="entry name" value="Mur-like_cat_sf"/>
</dbReference>
<dbReference type="InterPro" id="IPR001645">
    <property type="entry name" value="Folylpolyglutamate_synth"/>
</dbReference>
<dbReference type="GO" id="GO:0005739">
    <property type="term" value="C:mitochondrion"/>
    <property type="evidence" value="ECO:0000318"/>
    <property type="project" value="GO_Central"/>
</dbReference>
<evidence type="ECO:0000256" key="1">
    <source>
        <dbReference type="ARBA" id="ARBA00004273"/>
    </source>
</evidence>
<feature type="binding site" evidence="18">
    <location>
        <position position="337"/>
    </location>
    <ligand>
        <name>ATP</name>
        <dbReference type="ChEBI" id="CHEBI:30616"/>
    </ligand>
</feature>
<dbReference type="FunFam" id="3.40.1190.10:FF:000008">
    <property type="entry name" value="Folylpolyglutamate synthase"/>
    <property type="match status" value="1"/>
</dbReference>
<evidence type="ECO:0000256" key="11">
    <source>
        <dbReference type="ARBA" id="ARBA00022792"/>
    </source>
</evidence>
<keyword evidence="7 17" id="KW-0554">One-carbon metabolism</keyword>
<keyword evidence="8 17" id="KW-0436">Ligase</keyword>
<dbReference type="GO" id="GO:0005737">
    <property type="term" value="C:cytoplasm"/>
    <property type="evidence" value="ECO:0000318"/>
    <property type="project" value="GO_Central"/>
</dbReference>
<evidence type="ECO:0000256" key="13">
    <source>
        <dbReference type="ARBA" id="ARBA00022842"/>
    </source>
</evidence>
<dbReference type="Gene3D" id="3.90.190.20">
    <property type="entry name" value="Mur ligase, C-terminal domain"/>
    <property type="match status" value="1"/>
</dbReference>
<dbReference type="GO" id="GO:0004326">
    <property type="term" value="F:tetrahydrofolylpolyglutamate synthase activity"/>
    <property type="evidence" value="ECO:0000318"/>
    <property type="project" value="GO_Central"/>
</dbReference>
<evidence type="ECO:0000256" key="15">
    <source>
        <dbReference type="ARBA" id="ARBA00023136"/>
    </source>
</evidence>
<evidence type="ECO:0000256" key="6">
    <source>
        <dbReference type="ARBA" id="ARBA00022490"/>
    </source>
</evidence>
<dbReference type="GO" id="GO:0046872">
    <property type="term" value="F:metal ion binding"/>
    <property type="evidence" value="ECO:0007669"/>
    <property type="project" value="UniProtKB-KW"/>
</dbReference>
<keyword evidence="6" id="KW-0963">Cytoplasm</keyword>
<dbReference type="GO" id="GO:0046901">
    <property type="term" value="P:tetrahydrofolylpolyglutamate biosynthetic process"/>
    <property type="evidence" value="ECO:0000318"/>
    <property type="project" value="GO_Central"/>
</dbReference>
<dbReference type="GO" id="GO:0005743">
    <property type="term" value="C:mitochondrial inner membrane"/>
    <property type="evidence" value="ECO:0007669"/>
    <property type="project" value="UniProtKB-SubCell"/>
</dbReference>
<dbReference type="OrthoDB" id="5212574at2759"/>
<evidence type="ECO:0000256" key="20">
    <source>
        <dbReference type="SAM" id="MobiDB-lite"/>
    </source>
</evidence>
<evidence type="ECO:0000256" key="19">
    <source>
        <dbReference type="PIRSR" id="PIRSR038895-2"/>
    </source>
</evidence>
<evidence type="ECO:0000256" key="16">
    <source>
        <dbReference type="ARBA" id="ARBA00047493"/>
    </source>
</evidence>
<comment type="pathway">
    <text evidence="4 17">Cofactor biosynthesis; tetrahydrofolylpolyglutamate biosynthesis.</text>
</comment>
<dbReference type="PROSITE" id="PS01012">
    <property type="entry name" value="FOLYLPOLYGLU_SYNT_2"/>
    <property type="match status" value="1"/>
</dbReference>
<evidence type="ECO:0000256" key="10">
    <source>
        <dbReference type="ARBA" id="ARBA00022741"/>
    </source>
</evidence>
<dbReference type="EC" id="6.3.2.17" evidence="17"/>
<feature type="compositionally biased region" description="Basic and acidic residues" evidence="20">
    <location>
        <begin position="519"/>
        <end position="531"/>
    </location>
</feature>
<dbReference type="PANTHER" id="PTHR11136:SF5">
    <property type="entry name" value="FOLYLPOLYGLUTAMATE SYNTHASE, MITOCHONDRIAL"/>
    <property type="match status" value="1"/>
</dbReference>
<dbReference type="EMBL" id="DF237107">
    <property type="protein sequence ID" value="GAQ83711.1"/>
    <property type="molecule type" value="Genomic_DNA"/>
</dbReference>
<evidence type="ECO:0000256" key="9">
    <source>
        <dbReference type="ARBA" id="ARBA00022723"/>
    </source>
</evidence>
<keyword evidence="22" id="KW-1185">Reference proteome</keyword>
<feature type="binding site" evidence="19">
    <location>
        <position position="90"/>
    </location>
    <ligand>
        <name>Mg(2+)</name>
        <dbReference type="ChEBI" id="CHEBI:18420"/>
        <label>1</label>
    </ligand>
</feature>
<evidence type="ECO:0000256" key="5">
    <source>
        <dbReference type="ARBA" id="ARBA00008276"/>
    </source>
</evidence>
<evidence type="ECO:0000256" key="4">
    <source>
        <dbReference type="ARBA" id="ARBA00005150"/>
    </source>
</evidence>
<comment type="catalytic activity">
    <reaction evidence="16 17">
        <text>(6S)-5,6,7,8-tetrahydrofolyl-(gamma-L-Glu)(n) + L-glutamate + ATP = (6S)-5,6,7,8-tetrahydrofolyl-(gamma-L-Glu)(n+1) + ADP + phosphate + H(+)</text>
        <dbReference type="Rhea" id="RHEA:10580"/>
        <dbReference type="Rhea" id="RHEA-COMP:14738"/>
        <dbReference type="Rhea" id="RHEA-COMP:14740"/>
        <dbReference type="ChEBI" id="CHEBI:15378"/>
        <dbReference type="ChEBI" id="CHEBI:29985"/>
        <dbReference type="ChEBI" id="CHEBI:30616"/>
        <dbReference type="ChEBI" id="CHEBI:43474"/>
        <dbReference type="ChEBI" id="CHEBI:141005"/>
        <dbReference type="ChEBI" id="CHEBI:456216"/>
        <dbReference type="EC" id="6.3.2.17"/>
    </reaction>
</comment>
<dbReference type="Proteomes" id="UP000054558">
    <property type="component" value="Unassembled WGS sequence"/>
</dbReference>
<reference evidence="21 22" key="1">
    <citation type="journal article" date="2014" name="Nat. Commun.">
        <title>Klebsormidium flaccidum genome reveals primary factors for plant terrestrial adaptation.</title>
        <authorList>
            <person name="Hori K."/>
            <person name="Maruyama F."/>
            <person name="Fujisawa T."/>
            <person name="Togashi T."/>
            <person name="Yamamoto N."/>
            <person name="Seo M."/>
            <person name="Sato S."/>
            <person name="Yamada T."/>
            <person name="Mori H."/>
            <person name="Tajima N."/>
            <person name="Moriyama T."/>
            <person name="Ikeuchi M."/>
            <person name="Watanabe M."/>
            <person name="Wada H."/>
            <person name="Kobayashi K."/>
            <person name="Saito M."/>
            <person name="Masuda T."/>
            <person name="Sasaki-Sekimoto Y."/>
            <person name="Mashiguchi K."/>
            <person name="Awai K."/>
            <person name="Shimojima M."/>
            <person name="Masuda S."/>
            <person name="Iwai M."/>
            <person name="Nobusawa T."/>
            <person name="Narise T."/>
            <person name="Kondo S."/>
            <person name="Saito H."/>
            <person name="Sato R."/>
            <person name="Murakawa M."/>
            <person name="Ihara Y."/>
            <person name="Oshima-Yamada Y."/>
            <person name="Ohtaka K."/>
            <person name="Satoh M."/>
            <person name="Sonobe K."/>
            <person name="Ishii M."/>
            <person name="Ohtani R."/>
            <person name="Kanamori-Sato M."/>
            <person name="Honoki R."/>
            <person name="Miyazaki D."/>
            <person name="Mochizuki H."/>
            <person name="Umetsu J."/>
            <person name="Higashi K."/>
            <person name="Shibata D."/>
            <person name="Kamiya Y."/>
            <person name="Sato N."/>
            <person name="Nakamura Y."/>
            <person name="Tabata S."/>
            <person name="Ida S."/>
            <person name="Kurokawa K."/>
            <person name="Ohta H."/>
        </authorList>
    </citation>
    <scope>NUCLEOTIDE SEQUENCE [LARGE SCALE GENOMIC DNA]</scope>
    <source>
        <strain evidence="21 22">NIES-2285</strain>
    </source>
</reference>
<dbReference type="InterPro" id="IPR036615">
    <property type="entry name" value="Mur_ligase_C_dom_sf"/>
</dbReference>
<dbReference type="OMA" id="ESLDCCM"/>
<evidence type="ECO:0000256" key="17">
    <source>
        <dbReference type="PIRNR" id="PIRNR038895"/>
    </source>
</evidence>
<dbReference type="InterPro" id="IPR023600">
    <property type="entry name" value="Folylpolyglutamate_synth_euk"/>
</dbReference>
<dbReference type="GO" id="GO:0006730">
    <property type="term" value="P:one-carbon metabolic process"/>
    <property type="evidence" value="ECO:0007669"/>
    <property type="project" value="UniProtKB-KW"/>
</dbReference>
<dbReference type="NCBIfam" id="TIGR01499">
    <property type="entry name" value="folC"/>
    <property type="match status" value="1"/>
</dbReference>
<sequence>MAGSSSEERGFEAALEAISSLITRRKRADGSNWGDAFALMDTYIKILDLEEPLSRLSVIHVAGTKGKGSTCAFAESILRHSGNKTGMFTSPHLVDVRERFRIRGELVPKDVFLEHFWWCWDRFQAAATPDVPLPAYFRFLTLLALRIFIAEKVDVALLEVGIGGRYDATNVVRAPVVCGVASLGYDHTELLGDTLPLIAAEKAGIFKPRVPAITAPQPDDAMEALQKRADELQISLDVAPPLESLEDPSAISLGLAGDHQRINAALAVALCRAWTERAGPTAQLDNLRQAMQRKRLPDSFRRGLASVEWPGRAQIMPDTEIQAPGESPQGSLMFYLDGAHTPESMEVCATWFCESVAGGAETAETSEGGQKVGHQDPPEGSGEAAERPGLQNGLGLAADLERVNGEERDGRTDRTGLGSEGLNVRRVLLFNCMQEREPVKLLDPLIRIAHGKGVSFHRAIFVPSFSSSTSITTLSSTPDLTWQQTQLQTWTSILHKLGPTLNRKPNPVPPTAPAGAAEQPDRNGSHVASARDGDVSWDGSGFVMPSLPAALEWLRKAAREQPPGRLQVLVSGSLHLVGDVLRLLKH</sequence>
<dbReference type="UniPathway" id="UPA00850"/>
<evidence type="ECO:0000256" key="12">
    <source>
        <dbReference type="ARBA" id="ARBA00022840"/>
    </source>
</evidence>
<feature type="binding site" evidence="18">
    <location>
        <position position="312"/>
    </location>
    <ligand>
        <name>ATP</name>
        <dbReference type="ChEBI" id="CHEBI:30616"/>
    </ligand>
</feature>
<dbReference type="PANTHER" id="PTHR11136">
    <property type="entry name" value="FOLYLPOLYGLUTAMATE SYNTHASE-RELATED"/>
    <property type="match status" value="1"/>
</dbReference>
<dbReference type="GO" id="GO:0005524">
    <property type="term" value="F:ATP binding"/>
    <property type="evidence" value="ECO:0007669"/>
    <property type="project" value="UniProtKB-KW"/>
</dbReference>
<dbReference type="PIRSF" id="PIRSF038895">
    <property type="entry name" value="FPGS"/>
    <property type="match status" value="1"/>
</dbReference>
<comment type="similarity">
    <text evidence="5 17">Belongs to the folylpolyglutamate synthase family.</text>
</comment>
<dbReference type="InterPro" id="IPR018109">
    <property type="entry name" value="Folylpolyglutamate_synth_CS"/>
</dbReference>